<dbReference type="RefSeq" id="WP_203770226.1">
    <property type="nucleotide sequence ID" value="NZ_BAAAYJ010000026.1"/>
</dbReference>
<evidence type="ECO:0000256" key="4">
    <source>
        <dbReference type="SAM" id="SignalP"/>
    </source>
</evidence>
<evidence type="ECO:0000256" key="3">
    <source>
        <dbReference type="ARBA" id="ARBA00022729"/>
    </source>
</evidence>
<dbReference type="PANTHER" id="PTHR43649:SF14">
    <property type="entry name" value="BLR3389 PROTEIN"/>
    <property type="match status" value="1"/>
</dbReference>
<keyword evidence="2" id="KW-0813">Transport</keyword>
<dbReference type="GO" id="GO:0055085">
    <property type="term" value="P:transmembrane transport"/>
    <property type="evidence" value="ECO:0007669"/>
    <property type="project" value="InterPro"/>
</dbReference>
<organism evidence="5 6">
    <name type="scientific">Actinoplanes nipponensis</name>
    <dbReference type="NCBI Taxonomy" id="135950"/>
    <lineage>
        <taxon>Bacteria</taxon>
        <taxon>Bacillati</taxon>
        <taxon>Actinomycetota</taxon>
        <taxon>Actinomycetes</taxon>
        <taxon>Micromonosporales</taxon>
        <taxon>Micromonosporaceae</taxon>
        <taxon>Actinoplanes</taxon>
    </lineage>
</organism>
<proteinExistence type="inferred from homology"/>
<evidence type="ECO:0000256" key="2">
    <source>
        <dbReference type="ARBA" id="ARBA00022448"/>
    </source>
</evidence>
<evidence type="ECO:0000256" key="1">
    <source>
        <dbReference type="ARBA" id="ARBA00008520"/>
    </source>
</evidence>
<dbReference type="PANTHER" id="PTHR43649">
    <property type="entry name" value="ARABINOSE-BINDING PROTEIN-RELATED"/>
    <property type="match status" value="1"/>
</dbReference>
<feature type="chain" id="PRO_5039687536" evidence="4">
    <location>
        <begin position="24"/>
        <end position="449"/>
    </location>
</feature>
<dbReference type="PROSITE" id="PS51257">
    <property type="entry name" value="PROKAR_LIPOPROTEIN"/>
    <property type="match status" value="1"/>
</dbReference>
<feature type="signal peptide" evidence="4">
    <location>
        <begin position="1"/>
        <end position="23"/>
    </location>
</feature>
<dbReference type="Gene3D" id="3.40.190.10">
    <property type="entry name" value="Periplasmic binding protein-like II"/>
    <property type="match status" value="3"/>
</dbReference>
<keyword evidence="3 4" id="KW-0732">Signal</keyword>
<dbReference type="Pfam" id="PF01547">
    <property type="entry name" value="SBP_bac_1"/>
    <property type="match status" value="1"/>
</dbReference>
<dbReference type="InterPro" id="IPR050490">
    <property type="entry name" value="Bact_solute-bd_prot1"/>
</dbReference>
<comment type="caution">
    <text evidence="5">The sequence shown here is derived from an EMBL/GenBank/DDBJ whole genome shotgun (WGS) entry which is preliminary data.</text>
</comment>
<dbReference type="SUPFAM" id="SSF53850">
    <property type="entry name" value="Periplasmic binding protein-like II"/>
    <property type="match status" value="1"/>
</dbReference>
<name>A0A919MI71_9ACTN</name>
<dbReference type="InterPro" id="IPR006061">
    <property type="entry name" value="SBP_1_CS"/>
</dbReference>
<gene>
    <name evidence="5" type="ORF">Ani05nite_39680</name>
</gene>
<reference evidence="5" key="1">
    <citation type="submission" date="2021-01" db="EMBL/GenBank/DDBJ databases">
        <title>Whole genome shotgun sequence of Actinoplanes nipponensis NBRC 14063.</title>
        <authorList>
            <person name="Komaki H."/>
            <person name="Tamura T."/>
        </authorList>
    </citation>
    <scope>NUCLEOTIDE SEQUENCE</scope>
    <source>
        <strain evidence="5">NBRC 14063</strain>
    </source>
</reference>
<dbReference type="InterPro" id="IPR006311">
    <property type="entry name" value="TAT_signal"/>
</dbReference>
<evidence type="ECO:0000313" key="6">
    <source>
        <dbReference type="Proteomes" id="UP000647172"/>
    </source>
</evidence>
<evidence type="ECO:0000313" key="5">
    <source>
        <dbReference type="EMBL" id="GIE50434.1"/>
    </source>
</evidence>
<protein>
    <submittedName>
        <fullName evidence="5">Sugar ABC transporter substrate-binding protein</fullName>
    </submittedName>
</protein>
<dbReference type="Proteomes" id="UP000647172">
    <property type="component" value="Unassembled WGS sequence"/>
</dbReference>
<dbReference type="InterPro" id="IPR006059">
    <property type="entry name" value="SBP"/>
</dbReference>
<dbReference type="CDD" id="cd13585">
    <property type="entry name" value="PBP2_TMBP_like"/>
    <property type="match status" value="1"/>
</dbReference>
<accession>A0A919MI71</accession>
<keyword evidence="6" id="KW-1185">Reference proteome</keyword>
<comment type="similarity">
    <text evidence="1">Belongs to the bacterial solute-binding protein 1 family.</text>
</comment>
<dbReference type="PROSITE" id="PS01037">
    <property type="entry name" value="SBP_BACTERIAL_1"/>
    <property type="match status" value="1"/>
</dbReference>
<sequence>MATMTRRRLLAAAAATATALALGACGSDDDSTDGGGAASATVSTADVDAALQKGGALTVWAWEPTLKQVVAKFQEKYPAVKVNLVNAGTGNDQYTALQNAFAAGTGIPDVAQIEYFALPQFALGKSLADLNAFSAESLKDKYTPGPWNAVHSGKGIYGLPMDSGPMALFYNKELLDKHAIAVPTTWTEYLEAARKLHKADPKAYLGSDTGDAGFTTSMIWQAGGKPYQVNGTEVTINFADQGSAEFVKVWQQLISEKLLAPTNPWTDQWFQGMANGTIATLATGAWMPANLTSSAPGGSGKWRVAPLPQWQAGARASAENGGSSLAVTEKSQAKNLAYGFLRYANEGDGVQIRIDNGAFPATTAQLNSPEFLGKEFAYFGGQKANEIFAESARNVVPGWSYLPFQVYANSVFNDTVGKAYVSATPLADGLKAWQDQSAKYGTEQGFTVK</sequence>
<dbReference type="PROSITE" id="PS51318">
    <property type="entry name" value="TAT"/>
    <property type="match status" value="1"/>
</dbReference>
<dbReference type="AlphaFoldDB" id="A0A919MI71"/>
<dbReference type="EMBL" id="BOMQ01000048">
    <property type="protein sequence ID" value="GIE50434.1"/>
    <property type="molecule type" value="Genomic_DNA"/>
</dbReference>